<dbReference type="Pfam" id="PF08951">
    <property type="entry name" value="EntA_Immun"/>
    <property type="match status" value="1"/>
</dbReference>
<keyword evidence="3" id="KW-1185">Reference proteome</keyword>
<dbReference type="InterPro" id="IPR015046">
    <property type="entry name" value="LciA_Immunity-like"/>
</dbReference>
<comment type="caution">
    <text evidence="2">The sequence shown here is derived from an EMBL/GenBank/DDBJ whole genome shotgun (WGS) entry which is preliminary data.</text>
</comment>
<dbReference type="RefSeq" id="WP_311819117.1">
    <property type="nucleotide sequence ID" value="NZ_JARQBN010000012.1"/>
</dbReference>
<organism evidence="2 3">
    <name type="scientific">Enterococcus viikkiensis</name>
    <dbReference type="NCBI Taxonomy" id="930854"/>
    <lineage>
        <taxon>Bacteria</taxon>
        <taxon>Bacillati</taxon>
        <taxon>Bacillota</taxon>
        <taxon>Bacilli</taxon>
        <taxon>Lactobacillales</taxon>
        <taxon>Enterococcaceae</taxon>
        <taxon>Enterococcus</taxon>
    </lineage>
</organism>
<sequence>MKRSQKVKIMMDQISHAYGDEEVKRYPEAQELLLENAQLLEKTEDYGLVATKICKGLALFALAHQRDFPKALGELHNQLKKEATNYDATALASILLPMWL</sequence>
<protein>
    <submittedName>
        <fullName evidence="2">Bacteriocin immunity protein</fullName>
    </submittedName>
</protein>
<dbReference type="SUPFAM" id="SSF109797">
    <property type="entry name" value="Bacteriocin immunity protein-like"/>
    <property type="match status" value="1"/>
</dbReference>
<accession>A0ABU3FQP6</accession>
<gene>
    <name evidence="2" type="ORF">P7H59_07450</name>
</gene>
<evidence type="ECO:0000313" key="3">
    <source>
        <dbReference type="Proteomes" id="UP001265301"/>
    </source>
</evidence>
<name>A0ABU3FQP6_9ENTE</name>
<keyword evidence="1" id="KW-0079">Bacteriocin immunity</keyword>
<dbReference type="EMBL" id="JARQBN010000012">
    <property type="protein sequence ID" value="MDT2828295.1"/>
    <property type="molecule type" value="Genomic_DNA"/>
</dbReference>
<evidence type="ECO:0000313" key="2">
    <source>
        <dbReference type="EMBL" id="MDT2828295.1"/>
    </source>
</evidence>
<proteinExistence type="predicted"/>
<evidence type="ECO:0000256" key="1">
    <source>
        <dbReference type="ARBA" id="ARBA00023025"/>
    </source>
</evidence>
<dbReference type="InterPro" id="IPR023130">
    <property type="entry name" value="Ta0600-like_sf"/>
</dbReference>
<reference evidence="2 3" key="1">
    <citation type="submission" date="2023-03" db="EMBL/GenBank/DDBJ databases">
        <authorList>
            <person name="Shen W."/>
            <person name="Cai J."/>
        </authorList>
    </citation>
    <scope>NUCLEOTIDE SEQUENCE [LARGE SCALE GENOMIC DNA]</scope>
    <source>
        <strain evidence="2 3">B101</strain>
    </source>
</reference>
<dbReference type="Gene3D" id="1.20.1440.50">
    <property type="entry name" value="Ta0600-like"/>
    <property type="match status" value="1"/>
</dbReference>
<dbReference type="Proteomes" id="UP001265301">
    <property type="component" value="Unassembled WGS sequence"/>
</dbReference>